<evidence type="ECO:0000259" key="1">
    <source>
        <dbReference type="PROSITE" id="PS51186"/>
    </source>
</evidence>
<dbReference type="InterPro" id="IPR016181">
    <property type="entry name" value="Acyl_CoA_acyltransferase"/>
</dbReference>
<feature type="domain" description="N-acetyltransferase" evidence="1">
    <location>
        <begin position="171"/>
        <end position="316"/>
    </location>
</feature>
<dbReference type="CDD" id="cd04301">
    <property type="entry name" value="NAT_SF"/>
    <property type="match status" value="2"/>
</dbReference>
<dbReference type="PROSITE" id="PS51186">
    <property type="entry name" value="GNAT"/>
    <property type="match status" value="2"/>
</dbReference>
<dbReference type="PANTHER" id="PTHR43617:SF38">
    <property type="entry name" value="N-ACETYLTRANSFERASE DOMAIN-CONTAINING PROTEIN"/>
    <property type="match status" value="1"/>
</dbReference>
<evidence type="ECO:0000313" key="3">
    <source>
        <dbReference type="Proteomes" id="UP000215224"/>
    </source>
</evidence>
<dbReference type="Gene3D" id="3.40.630.30">
    <property type="match status" value="2"/>
</dbReference>
<reference evidence="2 3" key="1">
    <citation type="submission" date="2016-12" db="EMBL/GenBank/DDBJ databases">
        <title>The whole genome sequencing and assembly of Bacillus cohnii DSM 6307T strain.</title>
        <authorList>
            <person name="Lee Y.-J."/>
            <person name="Yi H."/>
            <person name="Bahn Y.-S."/>
            <person name="Kim J.F."/>
            <person name="Lee D.-W."/>
        </authorList>
    </citation>
    <scope>NUCLEOTIDE SEQUENCE [LARGE SCALE GENOMIC DNA]</scope>
    <source>
        <strain evidence="2 3">DSM 6307</strain>
    </source>
</reference>
<dbReference type="InterPro" id="IPR000182">
    <property type="entry name" value="GNAT_dom"/>
</dbReference>
<keyword evidence="3" id="KW-1185">Reference proteome</keyword>
<gene>
    <name evidence="2" type="ORF">BC6307_10155</name>
</gene>
<dbReference type="STRING" id="1314751.GCA_001591425_03418"/>
<proteinExistence type="predicted"/>
<dbReference type="Pfam" id="PF00583">
    <property type="entry name" value="Acetyltransf_1"/>
    <property type="match status" value="2"/>
</dbReference>
<keyword evidence="2" id="KW-0808">Transferase</keyword>
<organism evidence="2 3">
    <name type="scientific">Sutcliffiella cohnii</name>
    <dbReference type="NCBI Taxonomy" id="33932"/>
    <lineage>
        <taxon>Bacteria</taxon>
        <taxon>Bacillati</taxon>
        <taxon>Bacillota</taxon>
        <taxon>Bacilli</taxon>
        <taxon>Bacillales</taxon>
        <taxon>Bacillaceae</taxon>
        <taxon>Sutcliffiella</taxon>
    </lineage>
</organism>
<name>A0A223KQG2_9BACI</name>
<dbReference type="AlphaFoldDB" id="A0A223KQG2"/>
<accession>A0A223KQG2</accession>
<dbReference type="KEGG" id="bcoh:BC6307_10155"/>
<dbReference type="SUPFAM" id="SSF55729">
    <property type="entry name" value="Acyl-CoA N-acyltransferases (Nat)"/>
    <property type="match status" value="1"/>
</dbReference>
<dbReference type="PANTHER" id="PTHR43617">
    <property type="entry name" value="L-AMINO ACID N-ACETYLTRANSFERASE"/>
    <property type="match status" value="1"/>
</dbReference>
<dbReference type="EMBL" id="CP018866">
    <property type="protein sequence ID" value="AST91617.1"/>
    <property type="molecule type" value="Genomic_DNA"/>
</dbReference>
<protein>
    <submittedName>
        <fullName evidence="2">GNAT family N-acetyltransferase</fullName>
    </submittedName>
</protein>
<dbReference type="GO" id="GO:0016747">
    <property type="term" value="F:acyltransferase activity, transferring groups other than amino-acyl groups"/>
    <property type="evidence" value="ECO:0007669"/>
    <property type="project" value="InterPro"/>
</dbReference>
<dbReference type="RefSeq" id="WP_066418871.1">
    <property type="nucleotide sequence ID" value="NZ_CP018866.1"/>
</dbReference>
<evidence type="ECO:0000313" key="2">
    <source>
        <dbReference type="EMBL" id="AST91617.1"/>
    </source>
</evidence>
<dbReference type="InterPro" id="IPR050276">
    <property type="entry name" value="MshD_Acetyltransferase"/>
</dbReference>
<feature type="domain" description="N-acetyltransferase" evidence="1">
    <location>
        <begin position="1"/>
        <end position="172"/>
    </location>
</feature>
<dbReference type="Proteomes" id="UP000215224">
    <property type="component" value="Chromosome"/>
</dbReference>
<sequence length="316" mass="37537">MYINKLHPIWLEQIVELWNEEIGSDFPMRNELFRQNTFEDNNTLIEGSFVVTDEEDKVIAFIVSKVWKENEDYKMDREVGWIQALLVKGQYRKKGIGTKLLVLAENAMQSNGAKVVHLGRDPWHYFPGIPTQYKTYQKWFEKHGYNIGQLQYDLIQTFNNTQPFFLRYKNINISILHINEKEKFLLFLHREFPGRWEYEARQYFEKNGDGREFVVMKKEGRIIGFCRINDANSPFIAQNVYWSPLWNGKLGGIGPLGISKEERKKGFGEGIVKAAINILWERNIRTMLIDWTTLTDFYGKLNFHVWKEYQQYSKHL</sequence>